<dbReference type="STRING" id="1562698.DESAMIL20_102"/>
<evidence type="ECO:0008006" key="3">
    <source>
        <dbReference type="Google" id="ProtNLM"/>
    </source>
</evidence>
<dbReference type="Pfam" id="PF03069">
    <property type="entry name" value="FmdA_AmdA"/>
    <property type="match status" value="1"/>
</dbReference>
<dbReference type="GO" id="GO:0016811">
    <property type="term" value="F:hydrolase activity, acting on carbon-nitrogen (but not peptide) bonds, in linear amides"/>
    <property type="evidence" value="ECO:0007669"/>
    <property type="project" value="InterPro"/>
</dbReference>
<dbReference type="PANTHER" id="PTHR31891:SF1">
    <property type="entry name" value="FORMAMIDASE C869.04-RELATED"/>
    <property type="match status" value="1"/>
</dbReference>
<dbReference type="OrthoDB" id="9785236at2"/>
<dbReference type="EMBL" id="MDSU01000001">
    <property type="protein sequence ID" value="OSS42994.1"/>
    <property type="molecule type" value="Genomic_DNA"/>
</dbReference>
<dbReference type="AlphaFoldDB" id="A0A1X4XZQ4"/>
<accession>A0A1X4XZQ4</accession>
<dbReference type="RefSeq" id="WP_086032920.1">
    <property type="nucleotide sequence ID" value="NZ_MDSU01000001.1"/>
</dbReference>
<reference evidence="1 2" key="1">
    <citation type="journal article" date="2017" name="Front. Microbiol.">
        <title>Genome Sequence of Desulfurella amilsii Strain TR1 and Comparative Genomics of Desulfurellaceae Family.</title>
        <authorList>
            <person name="Florentino A.P."/>
            <person name="Stams A.J."/>
            <person name="Sanchez-Andrea I."/>
        </authorList>
    </citation>
    <scope>NUCLEOTIDE SEQUENCE [LARGE SCALE GENOMIC DNA]</scope>
    <source>
        <strain evidence="1 2">TR1</strain>
    </source>
</reference>
<protein>
    <recommendedName>
        <fullName evidence="3">Acetamidase</fullName>
    </recommendedName>
</protein>
<dbReference type="InterPro" id="IPR004304">
    <property type="entry name" value="FmdA_AmdA"/>
</dbReference>
<comment type="caution">
    <text evidence="1">The sequence shown here is derived from an EMBL/GenBank/DDBJ whole genome shotgun (WGS) entry which is preliminary data.</text>
</comment>
<dbReference type="Proteomes" id="UP000194141">
    <property type="component" value="Unassembled WGS sequence"/>
</dbReference>
<organism evidence="1 2">
    <name type="scientific">Desulfurella amilsii</name>
    <dbReference type="NCBI Taxonomy" id="1562698"/>
    <lineage>
        <taxon>Bacteria</taxon>
        <taxon>Pseudomonadati</taxon>
        <taxon>Campylobacterota</taxon>
        <taxon>Desulfurellia</taxon>
        <taxon>Desulfurellales</taxon>
        <taxon>Desulfurellaceae</taxon>
        <taxon>Desulfurella</taxon>
    </lineage>
</organism>
<sequence length="430" mass="45906">MASKVVYVSELTNGILDPDSQMLGPVENGGYIIANTAPGCWGPMITPAIRGGHEVTKPVYVEGAKVGDSVVIKIHSIKVTSILTSSGNEKVIEGRFLGDPFVAAKCPKCSTLYPETIIDGIGKDAIKCKVCGESIVPFDFTNGYTIAFDENYTVGVTLNKQAAEIAAKDAKYYMQTPDSSIQNPIVVFAQADIVGLSARLRPFLGQLGATPSIKMPDSHNAGDFGQFLIDAPHEYAIKKDQLAMRTDGHMDINKVREHAVVIAPVKVEGAGIYLGDMHAMQGEGEIAGHTTDVSGITVLQVEVLKNVSIEGPIILPNVEDLPYLAKPFSCEEKESVKNLASVWGIGELEESLPVAFVGSGANINEAVDNALERASKVLKISIPEVKNRATITGAIEIGRLPGTVTATFLVPIDLLKNAGLYNIVAKKYKN</sequence>
<dbReference type="Gene3D" id="2.60.120.580">
    <property type="entry name" value="Acetamidase/Formamidase-like domains"/>
    <property type="match status" value="2"/>
</dbReference>
<keyword evidence="2" id="KW-1185">Reference proteome</keyword>
<evidence type="ECO:0000313" key="1">
    <source>
        <dbReference type="EMBL" id="OSS42994.1"/>
    </source>
</evidence>
<gene>
    <name evidence="1" type="ORF">DESAMIL20_102</name>
</gene>
<name>A0A1X4XZQ4_9BACT</name>
<dbReference type="SUPFAM" id="SSF141130">
    <property type="entry name" value="Acetamidase/Formamidase-like"/>
    <property type="match status" value="1"/>
</dbReference>
<proteinExistence type="predicted"/>
<evidence type="ECO:0000313" key="2">
    <source>
        <dbReference type="Proteomes" id="UP000194141"/>
    </source>
</evidence>
<dbReference type="PANTHER" id="PTHR31891">
    <property type="entry name" value="FORMAMIDASE C869.04-RELATED"/>
    <property type="match status" value="1"/>
</dbReference>